<keyword evidence="4" id="KW-1185">Reference proteome</keyword>
<dbReference type="Proteomes" id="UP001408789">
    <property type="component" value="Unassembled WGS sequence"/>
</dbReference>
<dbReference type="PANTHER" id="PTHR34568">
    <property type="entry name" value="RRM DOMAIN-CONTAINING PROTEIN"/>
    <property type="match status" value="1"/>
</dbReference>
<evidence type="ECO:0000313" key="3">
    <source>
        <dbReference type="EMBL" id="KAK9063070.1"/>
    </source>
</evidence>
<protein>
    <recommendedName>
        <fullName evidence="2">AT3G52170-like helix-turn-helix domain-containing protein</fullName>
    </recommendedName>
</protein>
<sequence length="254" mass="29106">MPIVKGFRRFHSNIVSSRQVVTEVSNLVSRSNVEQSRCYSAAPITSNKPVRKKVNSAERRAMLESFVNRYRAMNLGRFPSPTSAQKEVGGSYYIIKKMLQEMEYNFKMSSVEKGPTMENRRQIKGDDALSPERAMESSESQEKSNGQINIDQSLCEVPELESRSNFDKERDTGTSNIARDDTNTANESDEKPKWNMRNDNFAKDEESNVGKQSDEIRNITREEGEKDNELREKAPSLWGNLKSFANEIVNMWKK</sequence>
<proteinExistence type="predicted"/>
<feature type="compositionally biased region" description="Basic and acidic residues" evidence="1">
    <location>
        <begin position="133"/>
        <end position="142"/>
    </location>
</feature>
<evidence type="ECO:0000259" key="2">
    <source>
        <dbReference type="Pfam" id="PF25896"/>
    </source>
</evidence>
<accession>A0AAP0CU61</accession>
<dbReference type="InterPro" id="IPR058941">
    <property type="entry name" value="HTH_AT3G52170-like"/>
</dbReference>
<dbReference type="EMBL" id="JBCNJP010000018">
    <property type="protein sequence ID" value="KAK9063070.1"/>
    <property type="molecule type" value="Genomic_DNA"/>
</dbReference>
<dbReference type="Pfam" id="PF25896">
    <property type="entry name" value="HTH_AT3G52170"/>
    <property type="match status" value="1"/>
</dbReference>
<dbReference type="InterPro" id="IPR058942">
    <property type="entry name" value="AT3G52170-like"/>
</dbReference>
<gene>
    <name evidence="3" type="ORF">SSX86_016940</name>
</gene>
<reference evidence="3 4" key="1">
    <citation type="submission" date="2024-04" db="EMBL/GenBank/DDBJ databases">
        <title>The reference genome of an endangered Asteraceae, Deinandra increscens subsp. villosa, native to the Central Coast of California.</title>
        <authorList>
            <person name="Guilliams M."/>
            <person name="Hasenstab-Lehman K."/>
            <person name="Meyer R."/>
            <person name="Mcevoy S."/>
        </authorList>
    </citation>
    <scope>NUCLEOTIDE SEQUENCE [LARGE SCALE GENOMIC DNA]</scope>
    <source>
        <tissue evidence="3">Leaf</tissue>
    </source>
</reference>
<organism evidence="3 4">
    <name type="scientific">Deinandra increscens subsp. villosa</name>
    <dbReference type="NCBI Taxonomy" id="3103831"/>
    <lineage>
        <taxon>Eukaryota</taxon>
        <taxon>Viridiplantae</taxon>
        <taxon>Streptophyta</taxon>
        <taxon>Embryophyta</taxon>
        <taxon>Tracheophyta</taxon>
        <taxon>Spermatophyta</taxon>
        <taxon>Magnoliopsida</taxon>
        <taxon>eudicotyledons</taxon>
        <taxon>Gunneridae</taxon>
        <taxon>Pentapetalae</taxon>
        <taxon>asterids</taxon>
        <taxon>campanulids</taxon>
        <taxon>Asterales</taxon>
        <taxon>Asteraceae</taxon>
        <taxon>Asteroideae</taxon>
        <taxon>Heliantheae alliance</taxon>
        <taxon>Madieae</taxon>
        <taxon>Madiinae</taxon>
        <taxon>Deinandra</taxon>
    </lineage>
</organism>
<feature type="compositionally biased region" description="Basic and acidic residues" evidence="1">
    <location>
        <begin position="118"/>
        <end position="127"/>
    </location>
</feature>
<dbReference type="PANTHER" id="PTHR34568:SF4">
    <property type="entry name" value="OS02G0638000 PROTEIN"/>
    <property type="match status" value="1"/>
</dbReference>
<feature type="domain" description="AT3G52170-like helix-turn-helix" evidence="2">
    <location>
        <begin position="57"/>
        <end position="104"/>
    </location>
</feature>
<feature type="compositionally biased region" description="Basic and acidic residues" evidence="1">
    <location>
        <begin position="200"/>
        <end position="232"/>
    </location>
</feature>
<dbReference type="AlphaFoldDB" id="A0AAP0CU61"/>
<feature type="compositionally biased region" description="Polar residues" evidence="1">
    <location>
        <begin position="143"/>
        <end position="152"/>
    </location>
</feature>
<feature type="region of interest" description="Disordered" evidence="1">
    <location>
        <begin position="113"/>
        <end position="232"/>
    </location>
</feature>
<feature type="compositionally biased region" description="Basic and acidic residues" evidence="1">
    <location>
        <begin position="160"/>
        <end position="193"/>
    </location>
</feature>
<evidence type="ECO:0000256" key="1">
    <source>
        <dbReference type="SAM" id="MobiDB-lite"/>
    </source>
</evidence>
<name>A0AAP0CU61_9ASTR</name>
<comment type="caution">
    <text evidence="3">The sequence shown here is derived from an EMBL/GenBank/DDBJ whole genome shotgun (WGS) entry which is preliminary data.</text>
</comment>
<evidence type="ECO:0000313" key="4">
    <source>
        <dbReference type="Proteomes" id="UP001408789"/>
    </source>
</evidence>